<feature type="chain" id="PRO_5047004853" evidence="2">
    <location>
        <begin position="29"/>
        <end position="234"/>
    </location>
</feature>
<gene>
    <name evidence="3" type="ORF">GCM10022295_93450</name>
</gene>
<evidence type="ECO:0000313" key="3">
    <source>
        <dbReference type="EMBL" id="GAA3599167.1"/>
    </source>
</evidence>
<feature type="region of interest" description="Disordered" evidence="1">
    <location>
        <begin position="27"/>
        <end position="89"/>
    </location>
</feature>
<dbReference type="EMBL" id="BAABCE010000074">
    <property type="protein sequence ID" value="GAA3599167.1"/>
    <property type="molecule type" value="Genomic_DNA"/>
</dbReference>
<name>A0ABP6Z8F1_9ACTN</name>
<comment type="caution">
    <text evidence="3">The sequence shown here is derived from an EMBL/GenBank/DDBJ whole genome shotgun (WGS) entry which is preliminary data.</text>
</comment>
<dbReference type="Proteomes" id="UP001500707">
    <property type="component" value="Unassembled WGS sequence"/>
</dbReference>
<sequence length="234" mass="23512">MKTLVTRSATLTACAALIIAGPAVQASANDNDHSITPNPTTTSSNLPGPSSHNGDTKIIVKGNNNNTAGNDLIIGNNNTSGTGHRIGQPQGQISQATVNVYNCSGSPLTLAPSDLAPNPTTNGEWLSPPATPPRRIPSHPATLDGNQCLAEGVSANWTSATTGSLLTSTAEYHVALSSGVEIIDFNAQAGASVSGSVNATCPNSGGITCDWLLSASGGNGNVFGVVNFIVVPAA</sequence>
<accession>A0ABP6Z8F1</accession>
<protein>
    <submittedName>
        <fullName evidence="3">Uncharacterized protein</fullName>
    </submittedName>
</protein>
<feature type="compositionally biased region" description="Low complexity" evidence="1">
    <location>
        <begin position="36"/>
        <end position="51"/>
    </location>
</feature>
<feature type="region of interest" description="Disordered" evidence="1">
    <location>
        <begin position="113"/>
        <end position="139"/>
    </location>
</feature>
<reference evidence="4" key="1">
    <citation type="journal article" date="2019" name="Int. J. Syst. Evol. Microbiol.">
        <title>The Global Catalogue of Microorganisms (GCM) 10K type strain sequencing project: providing services to taxonomists for standard genome sequencing and annotation.</title>
        <authorList>
            <consortium name="The Broad Institute Genomics Platform"/>
            <consortium name="The Broad Institute Genome Sequencing Center for Infectious Disease"/>
            <person name="Wu L."/>
            <person name="Ma J."/>
        </authorList>
    </citation>
    <scope>NUCLEOTIDE SEQUENCE [LARGE SCALE GENOMIC DNA]</scope>
    <source>
        <strain evidence="4">JCM 17656</strain>
    </source>
</reference>
<dbReference type="RefSeq" id="WP_346186900.1">
    <property type="nucleotide sequence ID" value="NZ_BAABCE010000074.1"/>
</dbReference>
<evidence type="ECO:0000256" key="1">
    <source>
        <dbReference type="SAM" id="MobiDB-lite"/>
    </source>
</evidence>
<keyword evidence="4" id="KW-1185">Reference proteome</keyword>
<keyword evidence="2" id="KW-0732">Signal</keyword>
<proteinExistence type="predicted"/>
<organism evidence="3 4">
    <name type="scientific">Streptomyces osmaniensis</name>
    <dbReference type="NCBI Taxonomy" id="593134"/>
    <lineage>
        <taxon>Bacteria</taxon>
        <taxon>Bacillati</taxon>
        <taxon>Actinomycetota</taxon>
        <taxon>Actinomycetes</taxon>
        <taxon>Kitasatosporales</taxon>
        <taxon>Streptomycetaceae</taxon>
        <taxon>Streptomyces</taxon>
    </lineage>
</organism>
<feature type="compositionally biased region" description="Polar residues" evidence="1">
    <location>
        <begin position="62"/>
        <end position="82"/>
    </location>
</feature>
<evidence type="ECO:0000313" key="4">
    <source>
        <dbReference type="Proteomes" id="UP001500707"/>
    </source>
</evidence>
<feature type="signal peptide" evidence="2">
    <location>
        <begin position="1"/>
        <end position="28"/>
    </location>
</feature>
<evidence type="ECO:0000256" key="2">
    <source>
        <dbReference type="SAM" id="SignalP"/>
    </source>
</evidence>